<evidence type="ECO:0000313" key="3">
    <source>
        <dbReference type="Proteomes" id="UP000044602"/>
    </source>
</evidence>
<dbReference type="EMBL" id="CVQH01020640">
    <property type="protein sequence ID" value="CRK28117.1"/>
    <property type="molecule type" value="Genomic_DNA"/>
</dbReference>
<feature type="non-terminal residue" evidence="2">
    <location>
        <position position="136"/>
    </location>
</feature>
<dbReference type="AlphaFoldDB" id="A0A0G4M1G4"/>
<proteinExistence type="predicted"/>
<feature type="compositionally biased region" description="Pro residues" evidence="1">
    <location>
        <begin position="126"/>
        <end position="136"/>
    </location>
</feature>
<dbReference type="Proteomes" id="UP000044602">
    <property type="component" value="Unassembled WGS sequence"/>
</dbReference>
<feature type="compositionally biased region" description="Polar residues" evidence="1">
    <location>
        <begin position="57"/>
        <end position="67"/>
    </location>
</feature>
<gene>
    <name evidence="2" type="ORF">BN1708_004554</name>
</gene>
<name>A0A0G4M1G4_VERLO</name>
<protein>
    <submittedName>
        <fullName evidence="2">Uncharacterized protein</fullName>
    </submittedName>
</protein>
<evidence type="ECO:0000256" key="1">
    <source>
        <dbReference type="SAM" id="MobiDB-lite"/>
    </source>
</evidence>
<sequence>MSTSRSDQLPIGYPPQSASQTRSTSPSSTSPADSALASGVRSSFGLPPGLNPPGKMASNSRSGTGSPSHEMPGSSRLYSKRAREIQAQEGIPGLPLNPWGGPPTSGNSTPLRENIPESPTDGFPDFAPPMPASELP</sequence>
<organism evidence="2 3">
    <name type="scientific">Verticillium longisporum</name>
    <name type="common">Verticillium dahliae var. longisporum</name>
    <dbReference type="NCBI Taxonomy" id="100787"/>
    <lineage>
        <taxon>Eukaryota</taxon>
        <taxon>Fungi</taxon>
        <taxon>Dikarya</taxon>
        <taxon>Ascomycota</taxon>
        <taxon>Pezizomycotina</taxon>
        <taxon>Sordariomycetes</taxon>
        <taxon>Hypocreomycetidae</taxon>
        <taxon>Glomerellales</taxon>
        <taxon>Plectosphaerellaceae</taxon>
        <taxon>Verticillium</taxon>
    </lineage>
</organism>
<feature type="compositionally biased region" description="Low complexity" evidence="1">
    <location>
        <begin position="14"/>
        <end position="38"/>
    </location>
</feature>
<reference evidence="2 3" key="1">
    <citation type="submission" date="2015-05" db="EMBL/GenBank/DDBJ databases">
        <authorList>
            <person name="Wang D.B."/>
            <person name="Wang M."/>
        </authorList>
    </citation>
    <scope>NUCLEOTIDE SEQUENCE [LARGE SCALE GENOMIC DNA]</scope>
    <source>
        <strain evidence="2">VL1</strain>
    </source>
</reference>
<feature type="region of interest" description="Disordered" evidence="1">
    <location>
        <begin position="1"/>
        <end position="136"/>
    </location>
</feature>
<evidence type="ECO:0000313" key="2">
    <source>
        <dbReference type="EMBL" id="CRK28117.1"/>
    </source>
</evidence>
<keyword evidence="3" id="KW-1185">Reference proteome</keyword>
<feature type="compositionally biased region" description="Low complexity" evidence="1">
    <location>
        <begin position="90"/>
        <end position="99"/>
    </location>
</feature>
<dbReference type="STRING" id="100787.A0A0G4M1G4"/>
<accession>A0A0G4M1G4</accession>